<feature type="region of interest" description="Disordered" evidence="1">
    <location>
        <begin position="551"/>
        <end position="580"/>
    </location>
</feature>
<dbReference type="HOGENOM" id="CLU_018595_0_0_1"/>
<accession>A0A0C3D8A9</accession>
<reference evidence="3" key="2">
    <citation type="submission" date="2015-01" db="EMBL/GenBank/DDBJ databases">
        <title>Evolutionary Origins and Diversification of the Mycorrhizal Mutualists.</title>
        <authorList>
            <consortium name="DOE Joint Genome Institute"/>
            <consortium name="Mycorrhizal Genomics Consortium"/>
            <person name="Kohler A."/>
            <person name="Kuo A."/>
            <person name="Nagy L.G."/>
            <person name="Floudas D."/>
            <person name="Copeland A."/>
            <person name="Barry K.W."/>
            <person name="Cichocki N."/>
            <person name="Veneault-Fourrey C."/>
            <person name="LaButti K."/>
            <person name="Lindquist E.A."/>
            <person name="Lipzen A."/>
            <person name="Lundell T."/>
            <person name="Morin E."/>
            <person name="Murat C."/>
            <person name="Riley R."/>
            <person name="Ohm R."/>
            <person name="Sun H."/>
            <person name="Tunlid A."/>
            <person name="Henrissat B."/>
            <person name="Grigoriev I.V."/>
            <person name="Hibbett D.S."/>
            <person name="Martin F."/>
        </authorList>
    </citation>
    <scope>NUCLEOTIDE SEQUENCE [LARGE SCALE GENOMIC DNA]</scope>
    <source>
        <strain evidence="3">Foug A</strain>
    </source>
</reference>
<feature type="region of interest" description="Disordered" evidence="1">
    <location>
        <begin position="461"/>
        <end position="505"/>
    </location>
</feature>
<feature type="region of interest" description="Disordered" evidence="1">
    <location>
        <begin position="324"/>
        <end position="366"/>
    </location>
</feature>
<proteinExistence type="predicted"/>
<sequence length="616" mass="66265">MVKIPELAEDRQNWKIYCTKFLEVAATFDCLEILAGRPYKGEDWDGCNALLCCMFMETVAPSIYFKIHRRTAHKNFKYLAKHFHDNEPIPHANELQCTGTATAVETPDNCPTSADTATERHAHAEWNTEDLSTTQDVDNGNVRRMEDPRTSFKASAQGTSTNCAEMTLVVLESMPHETQDQPHSSLLLTPRPPIEGEPGRCKQEVVDSVTTAGRTNGMAKMAKPTDVDVDSEKAPLGRDPAERACRVDEGDQMECESKSQLQQTKLLCKEIVQHSGIANENVPIAHGVPLEGEWTWCASSEVTNSKGNANAFNTAIEHADGLDKSTETVNTKDIESEGCEGGTDERASVDEADGDASHGTGPADTSNELTEFIAVLIEPEDLGSGGILRVCFGNRADGSRSQTDGSEGQSDVSKGHRDSAGIYLSAGGAKRPVYEMDGAGTHAGTLTGQTDASSVETNTVIPANVPENVRSSQKKEKPPDLPSQSAGRHPDEPDGCGNPADMSNVHTDAHSIANEMQTAGNISRNDIVVHATSQTFVFGQVESGDMAIAPDVEGKRARDGDDDQDGDVGGMDGTMSGGSVDLIRVNEALLAMESQYMRQTRRTPDNDSPMSSEPPI</sequence>
<protein>
    <submittedName>
        <fullName evidence="2">Uncharacterized protein</fullName>
    </submittedName>
</protein>
<feature type="compositionally biased region" description="Basic and acidic residues" evidence="1">
    <location>
        <begin position="324"/>
        <end position="335"/>
    </location>
</feature>
<gene>
    <name evidence="2" type="ORF">SCLCIDRAFT_32511</name>
</gene>
<evidence type="ECO:0000313" key="3">
    <source>
        <dbReference type="Proteomes" id="UP000053989"/>
    </source>
</evidence>
<name>A0A0C3D8A9_9AGAM</name>
<feature type="region of interest" description="Disordered" evidence="1">
    <location>
        <begin position="178"/>
        <end position="201"/>
    </location>
</feature>
<feature type="compositionally biased region" description="Polar residues" evidence="1">
    <location>
        <begin position="606"/>
        <end position="616"/>
    </location>
</feature>
<feature type="region of interest" description="Disordered" evidence="1">
    <location>
        <begin position="133"/>
        <end position="158"/>
    </location>
</feature>
<dbReference type="AlphaFoldDB" id="A0A0C3D8A9"/>
<organism evidence="2 3">
    <name type="scientific">Scleroderma citrinum Foug A</name>
    <dbReference type="NCBI Taxonomy" id="1036808"/>
    <lineage>
        <taxon>Eukaryota</taxon>
        <taxon>Fungi</taxon>
        <taxon>Dikarya</taxon>
        <taxon>Basidiomycota</taxon>
        <taxon>Agaricomycotina</taxon>
        <taxon>Agaricomycetes</taxon>
        <taxon>Agaricomycetidae</taxon>
        <taxon>Boletales</taxon>
        <taxon>Sclerodermatineae</taxon>
        <taxon>Sclerodermataceae</taxon>
        <taxon>Scleroderma</taxon>
    </lineage>
</organism>
<dbReference type="OrthoDB" id="10575993at2759"/>
<dbReference type="InParanoid" id="A0A0C3D8A9"/>
<evidence type="ECO:0000256" key="1">
    <source>
        <dbReference type="SAM" id="MobiDB-lite"/>
    </source>
</evidence>
<keyword evidence="3" id="KW-1185">Reference proteome</keyword>
<dbReference type="Proteomes" id="UP000053989">
    <property type="component" value="Unassembled WGS sequence"/>
</dbReference>
<feature type="compositionally biased region" description="Basic and acidic residues" evidence="1">
    <location>
        <begin position="141"/>
        <end position="150"/>
    </location>
</feature>
<feature type="compositionally biased region" description="Polar residues" evidence="1">
    <location>
        <begin position="399"/>
        <end position="412"/>
    </location>
</feature>
<reference evidence="2 3" key="1">
    <citation type="submission" date="2014-04" db="EMBL/GenBank/DDBJ databases">
        <authorList>
            <consortium name="DOE Joint Genome Institute"/>
            <person name="Kuo A."/>
            <person name="Kohler A."/>
            <person name="Nagy L.G."/>
            <person name="Floudas D."/>
            <person name="Copeland A."/>
            <person name="Barry K.W."/>
            <person name="Cichocki N."/>
            <person name="Veneault-Fourrey C."/>
            <person name="LaButti K."/>
            <person name="Lindquist E.A."/>
            <person name="Lipzen A."/>
            <person name="Lundell T."/>
            <person name="Morin E."/>
            <person name="Murat C."/>
            <person name="Sun H."/>
            <person name="Tunlid A."/>
            <person name="Henrissat B."/>
            <person name="Grigoriev I.V."/>
            <person name="Hibbett D.S."/>
            <person name="Martin F."/>
            <person name="Nordberg H.P."/>
            <person name="Cantor M.N."/>
            <person name="Hua S.X."/>
        </authorList>
    </citation>
    <scope>NUCLEOTIDE SEQUENCE [LARGE SCALE GENOMIC DNA]</scope>
    <source>
        <strain evidence="2 3">Foug A</strain>
    </source>
</reference>
<feature type="region of interest" description="Disordered" evidence="1">
    <location>
        <begin position="594"/>
        <end position="616"/>
    </location>
</feature>
<feature type="region of interest" description="Disordered" evidence="1">
    <location>
        <begin position="396"/>
        <end position="419"/>
    </location>
</feature>
<dbReference type="EMBL" id="KN822205">
    <property type="protein sequence ID" value="KIM52604.1"/>
    <property type="molecule type" value="Genomic_DNA"/>
</dbReference>
<evidence type="ECO:0000313" key="2">
    <source>
        <dbReference type="EMBL" id="KIM52604.1"/>
    </source>
</evidence>
<feature type="compositionally biased region" description="Gly residues" evidence="1">
    <location>
        <begin position="567"/>
        <end position="576"/>
    </location>
</feature>